<evidence type="ECO:0000313" key="3">
    <source>
        <dbReference type="Proteomes" id="UP001365542"/>
    </source>
</evidence>
<name>A0AAV9X113_9PEZI</name>
<organism evidence="2 3">
    <name type="scientific">Orbilia ellipsospora</name>
    <dbReference type="NCBI Taxonomy" id="2528407"/>
    <lineage>
        <taxon>Eukaryota</taxon>
        <taxon>Fungi</taxon>
        <taxon>Dikarya</taxon>
        <taxon>Ascomycota</taxon>
        <taxon>Pezizomycotina</taxon>
        <taxon>Orbiliomycetes</taxon>
        <taxon>Orbiliales</taxon>
        <taxon>Orbiliaceae</taxon>
        <taxon>Orbilia</taxon>
    </lineage>
</organism>
<dbReference type="AlphaFoldDB" id="A0AAV9X113"/>
<dbReference type="EMBL" id="JAVHJO010000012">
    <property type="protein sequence ID" value="KAK6531686.1"/>
    <property type="molecule type" value="Genomic_DNA"/>
</dbReference>
<feature type="compositionally biased region" description="Basic and acidic residues" evidence="1">
    <location>
        <begin position="1"/>
        <end position="10"/>
    </location>
</feature>
<comment type="caution">
    <text evidence="2">The sequence shown here is derived from an EMBL/GenBank/DDBJ whole genome shotgun (WGS) entry which is preliminary data.</text>
</comment>
<feature type="compositionally biased region" description="Basic residues" evidence="1">
    <location>
        <begin position="11"/>
        <end position="20"/>
    </location>
</feature>
<evidence type="ECO:0000256" key="1">
    <source>
        <dbReference type="SAM" id="MobiDB-lite"/>
    </source>
</evidence>
<keyword evidence="3" id="KW-1185">Reference proteome</keyword>
<accession>A0AAV9X113</accession>
<sequence>MGAKSKDPIRHTRCVGKPTRHYGTMPDPNYITDTEIKSEEVSLPTKTPIPPARKFHGLTLEQSEDEELKSIMSEIFNKTYSVWANGEPQNELERYNLKFGYLDGTVHWYLVPPSEFESTNEQQREQGKVQEEEAEVETREETSRRRREAHLEEVEKFFHPERWRHDRREILGETDASDFRELEDRLFGLTRPMQPKTIRNKFRGGELCTLEPQYLGSLWPEYFIREFPTLDILPEVEEVVEEQEAEYIVPKPVEQPKLSPQVQPEPCIFPSPPLTPPELELTWRGYVAKDKEGRAIVDYLIRQGHPAPIPCDGRGICVVGTTKHFHDHERERKRARMRCGLVGNNKANRALLTWFDIPLSSEHLEAVYMAREFGEVEMLVEIYREWNPDRPIVALPPAFPRPIWESS</sequence>
<feature type="region of interest" description="Disordered" evidence="1">
    <location>
        <begin position="1"/>
        <end position="30"/>
    </location>
</feature>
<dbReference type="Proteomes" id="UP001365542">
    <property type="component" value="Unassembled WGS sequence"/>
</dbReference>
<feature type="region of interest" description="Disordered" evidence="1">
    <location>
        <begin position="117"/>
        <end position="144"/>
    </location>
</feature>
<gene>
    <name evidence="2" type="ORF">TWF694_002862</name>
</gene>
<feature type="compositionally biased region" description="Basic and acidic residues" evidence="1">
    <location>
        <begin position="122"/>
        <end position="144"/>
    </location>
</feature>
<evidence type="ECO:0000313" key="2">
    <source>
        <dbReference type="EMBL" id="KAK6531686.1"/>
    </source>
</evidence>
<reference evidence="2 3" key="1">
    <citation type="submission" date="2019-10" db="EMBL/GenBank/DDBJ databases">
        <authorList>
            <person name="Palmer J.M."/>
        </authorList>
    </citation>
    <scope>NUCLEOTIDE SEQUENCE [LARGE SCALE GENOMIC DNA]</scope>
    <source>
        <strain evidence="2 3">TWF694</strain>
    </source>
</reference>
<protein>
    <submittedName>
        <fullName evidence="2">Uncharacterized protein</fullName>
    </submittedName>
</protein>
<proteinExistence type="predicted"/>